<dbReference type="GO" id="GO:0005886">
    <property type="term" value="C:plasma membrane"/>
    <property type="evidence" value="ECO:0007669"/>
    <property type="project" value="UniProtKB-SubCell"/>
</dbReference>
<reference evidence="10 12" key="3">
    <citation type="submission" date="2021-01" db="EMBL/GenBank/DDBJ databases">
        <title>Sequencing the genomes of 1000 actinobacteria strains.</title>
        <authorList>
            <person name="Klenk H.-P."/>
        </authorList>
    </citation>
    <scope>NUCLEOTIDE SEQUENCE [LARGE SCALE GENOMIC DNA]</scope>
    <source>
        <strain evidence="10 12">DSM 20542</strain>
    </source>
</reference>
<feature type="transmembrane region" description="Helical" evidence="8">
    <location>
        <begin position="394"/>
        <end position="413"/>
    </location>
</feature>
<dbReference type="InterPro" id="IPR011701">
    <property type="entry name" value="MFS"/>
</dbReference>
<evidence type="ECO:0000313" key="11">
    <source>
        <dbReference type="Proteomes" id="UP000648535"/>
    </source>
</evidence>
<feature type="transmembrane region" description="Helical" evidence="8">
    <location>
        <begin position="246"/>
        <end position="265"/>
    </location>
</feature>
<dbReference type="RefSeq" id="WP_175328394.1">
    <property type="nucleotide sequence ID" value="NZ_JABMCD010000065.1"/>
</dbReference>
<feature type="transmembrane region" description="Helical" evidence="8">
    <location>
        <begin position="179"/>
        <end position="197"/>
    </location>
</feature>
<feature type="compositionally biased region" description="Polar residues" evidence="7">
    <location>
        <begin position="207"/>
        <end position="227"/>
    </location>
</feature>
<keyword evidence="2" id="KW-0813">Transport</keyword>
<dbReference type="SUPFAM" id="SSF103473">
    <property type="entry name" value="MFS general substrate transporter"/>
    <property type="match status" value="1"/>
</dbReference>
<dbReference type="Pfam" id="PF07690">
    <property type="entry name" value="MFS_1"/>
    <property type="match status" value="1"/>
</dbReference>
<reference evidence="9" key="2">
    <citation type="submission" date="2020-09" db="EMBL/GenBank/DDBJ databases">
        <authorList>
            <person name="Sun Q."/>
            <person name="Ohkuma M."/>
        </authorList>
    </citation>
    <scope>NUCLEOTIDE SEQUENCE</scope>
    <source>
        <strain evidence="9">JCM 1480</strain>
    </source>
</reference>
<feature type="transmembrane region" description="Helical" evidence="8">
    <location>
        <begin position="303"/>
        <end position="321"/>
    </location>
</feature>
<dbReference type="Proteomes" id="UP000746584">
    <property type="component" value="Unassembled WGS sequence"/>
</dbReference>
<evidence type="ECO:0000256" key="7">
    <source>
        <dbReference type="SAM" id="MobiDB-lite"/>
    </source>
</evidence>
<sequence>MTATEERGVRPATGRPVRGSSPVPAAVVTVGTMALATVPTPLYPAYARTFGIDETGTTVLFAVFALGAVAGLSIVRTRRCAHWAVRDRIVTAALLGAAAAVVLAVVPGLVAFALGRLLSGLGVGIAAASAVTFVTDRARAGGRNVRFWDAVTPGLAMTGLSLGPAAAGLVVGTGALPRWGLYVAIATVLMTSAALLAHRASRPVAPQATNDGPQATNDGPQATNIEQQPAAGPDVRPRTARWPDRLGACTAFAVTGCFGALTPHLLSGGHHQPSATAVGVVAALPFLAGAIGATVLAGRGRWAFPLVVTGLVLVAVATRAFPGTVLGTVGFAVGAAIAGAGAGILFSRSLGSALRNAPPEHRAVAASDTFTSAYVGLAVPVVALGTLLGVVQPSVVIVAFTAVLAVVGTVLTLRPGSHLRDAAVRQRTSAL</sequence>
<evidence type="ECO:0000256" key="1">
    <source>
        <dbReference type="ARBA" id="ARBA00004651"/>
    </source>
</evidence>
<dbReference type="Gene3D" id="1.20.1250.20">
    <property type="entry name" value="MFS general substrate transporter like domains"/>
    <property type="match status" value="1"/>
</dbReference>
<dbReference type="EMBL" id="JAFBCG010000001">
    <property type="protein sequence ID" value="MBM7803248.1"/>
    <property type="molecule type" value="Genomic_DNA"/>
</dbReference>
<dbReference type="PANTHER" id="PTHR23517">
    <property type="entry name" value="RESISTANCE PROTEIN MDTM, PUTATIVE-RELATED-RELATED"/>
    <property type="match status" value="1"/>
</dbReference>
<comment type="caution">
    <text evidence="9">The sequence shown here is derived from an EMBL/GenBank/DDBJ whole genome shotgun (WGS) entry which is preliminary data.</text>
</comment>
<feature type="transmembrane region" description="Helical" evidence="8">
    <location>
        <begin position="58"/>
        <end position="77"/>
    </location>
</feature>
<accession>A0A8H9G7Z7</accession>
<evidence type="ECO:0000256" key="3">
    <source>
        <dbReference type="ARBA" id="ARBA00022475"/>
    </source>
</evidence>
<feature type="transmembrane region" description="Helical" evidence="8">
    <location>
        <begin position="327"/>
        <end position="347"/>
    </location>
</feature>
<keyword evidence="5 8" id="KW-1133">Transmembrane helix</keyword>
<dbReference type="EMBL" id="BMOI01000003">
    <property type="protein sequence ID" value="GGK95161.1"/>
    <property type="molecule type" value="Genomic_DNA"/>
</dbReference>
<keyword evidence="6 8" id="KW-0472">Membrane</keyword>
<evidence type="ECO:0000256" key="5">
    <source>
        <dbReference type="ARBA" id="ARBA00022989"/>
    </source>
</evidence>
<feature type="transmembrane region" description="Helical" evidence="8">
    <location>
        <begin position="277"/>
        <end position="296"/>
    </location>
</feature>
<dbReference type="InterPro" id="IPR050171">
    <property type="entry name" value="MFS_Transporters"/>
</dbReference>
<feature type="transmembrane region" description="Helical" evidence="8">
    <location>
        <begin position="89"/>
        <end position="111"/>
    </location>
</feature>
<dbReference type="InterPro" id="IPR036259">
    <property type="entry name" value="MFS_trans_sf"/>
</dbReference>
<evidence type="ECO:0000256" key="2">
    <source>
        <dbReference type="ARBA" id="ARBA00022448"/>
    </source>
</evidence>
<evidence type="ECO:0000256" key="6">
    <source>
        <dbReference type="ARBA" id="ARBA00023136"/>
    </source>
</evidence>
<dbReference type="PANTHER" id="PTHR23517:SF13">
    <property type="entry name" value="MAJOR FACILITATOR SUPERFAMILY MFS_1"/>
    <property type="match status" value="1"/>
</dbReference>
<dbReference type="AlphaFoldDB" id="A0A8H9G7Z7"/>
<proteinExistence type="predicted"/>
<keyword evidence="4 8" id="KW-0812">Transmembrane</keyword>
<evidence type="ECO:0000256" key="4">
    <source>
        <dbReference type="ARBA" id="ARBA00022692"/>
    </source>
</evidence>
<protein>
    <submittedName>
        <fullName evidence="10">MFS family permease</fullName>
    </submittedName>
</protein>
<feature type="transmembrane region" description="Helical" evidence="8">
    <location>
        <begin position="117"/>
        <end position="135"/>
    </location>
</feature>
<feature type="region of interest" description="Disordered" evidence="7">
    <location>
        <begin position="1"/>
        <end position="21"/>
    </location>
</feature>
<feature type="region of interest" description="Disordered" evidence="7">
    <location>
        <begin position="204"/>
        <end position="239"/>
    </location>
</feature>
<keyword evidence="12" id="KW-1185">Reference proteome</keyword>
<comment type="subcellular location">
    <subcellularLocation>
        <location evidence="1">Cell membrane</location>
        <topology evidence="1">Multi-pass membrane protein</topology>
    </subcellularLocation>
</comment>
<dbReference type="Proteomes" id="UP000648535">
    <property type="component" value="Unassembled WGS sequence"/>
</dbReference>
<evidence type="ECO:0000313" key="12">
    <source>
        <dbReference type="Proteomes" id="UP000746584"/>
    </source>
</evidence>
<feature type="transmembrane region" description="Helical" evidence="8">
    <location>
        <begin position="368"/>
        <end position="388"/>
    </location>
</feature>
<evidence type="ECO:0000313" key="9">
    <source>
        <dbReference type="EMBL" id="GGK95161.1"/>
    </source>
</evidence>
<dbReference type="GO" id="GO:0022857">
    <property type="term" value="F:transmembrane transporter activity"/>
    <property type="evidence" value="ECO:0007669"/>
    <property type="project" value="InterPro"/>
</dbReference>
<feature type="transmembrane region" description="Helical" evidence="8">
    <location>
        <begin position="147"/>
        <end position="167"/>
    </location>
</feature>
<organism evidence="9 11">
    <name type="scientific">Curtobacterium luteum</name>
    <dbReference type="NCBI Taxonomy" id="33881"/>
    <lineage>
        <taxon>Bacteria</taxon>
        <taxon>Bacillati</taxon>
        <taxon>Actinomycetota</taxon>
        <taxon>Actinomycetes</taxon>
        <taxon>Micrococcales</taxon>
        <taxon>Microbacteriaceae</taxon>
        <taxon>Curtobacterium</taxon>
    </lineage>
</organism>
<evidence type="ECO:0000313" key="10">
    <source>
        <dbReference type="EMBL" id="MBM7803248.1"/>
    </source>
</evidence>
<name>A0A8H9G7Z7_9MICO</name>
<evidence type="ECO:0000256" key="8">
    <source>
        <dbReference type="SAM" id="Phobius"/>
    </source>
</evidence>
<gene>
    <name evidence="9" type="ORF">GCM10009769_11560</name>
    <name evidence="10" type="ORF">JOE58_002499</name>
</gene>
<keyword evidence="3" id="KW-1003">Cell membrane</keyword>
<reference evidence="9" key="1">
    <citation type="journal article" date="2014" name="Int. J. Syst. Evol. Microbiol.">
        <title>Complete genome sequence of Corynebacterium casei LMG S-19264T (=DSM 44701T), isolated from a smear-ripened cheese.</title>
        <authorList>
            <consortium name="US DOE Joint Genome Institute (JGI-PGF)"/>
            <person name="Walter F."/>
            <person name="Albersmeier A."/>
            <person name="Kalinowski J."/>
            <person name="Ruckert C."/>
        </authorList>
    </citation>
    <scope>NUCLEOTIDE SEQUENCE</scope>
    <source>
        <strain evidence="9">JCM 1480</strain>
    </source>
</reference>
<feature type="transmembrane region" description="Helical" evidence="8">
    <location>
        <begin position="21"/>
        <end position="38"/>
    </location>
</feature>